<feature type="transmembrane region" description="Helical" evidence="1">
    <location>
        <begin position="141"/>
        <end position="161"/>
    </location>
</feature>
<name>A0A4R8S3T9_9MYCO</name>
<dbReference type="AlphaFoldDB" id="A0A4R8S3T9"/>
<protein>
    <submittedName>
        <fullName evidence="2">Uncharacterized protein</fullName>
    </submittedName>
</protein>
<keyword evidence="1" id="KW-0472">Membrane</keyword>
<feature type="transmembrane region" description="Helical" evidence="1">
    <location>
        <begin position="12"/>
        <end position="34"/>
    </location>
</feature>
<evidence type="ECO:0000313" key="2">
    <source>
        <dbReference type="EMBL" id="TDZ79664.1"/>
    </source>
</evidence>
<keyword evidence="1" id="KW-1133">Transmembrane helix</keyword>
<reference evidence="2 3" key="1">
    <citation type="journal article" date="2019" name="Sci. Rep.">
        <title>Extended insight into the Mycobacterium chelonae-abscessus complex through whole genome sequencing of Mycobacterium salmoniphilum outbreak and Mycobacterium salmoniphilum-like strains.</title>
        <authorList>
            <person name="Behra P.R.K."/>
            <person name="Das S."/>
            <person name="Pettersson B.M.F."/>
            <person name="Shirreff L."/>
            <person name="DuCote T."/>
            <person name="Jacobsson K.G."/>
            <person name="Ennis D.G."/>
            <person name="Kirsebom L.A."/>
        </authorList>
    </citation>
    <scope>NUCLEOTIDE SEQUENCE [LARGE SCALE GENOMIC DNA]</scope>
    <source>
        <strain evidence="2 3">DE 4585</strain>
    </source>
</reference>
<keyword evidence="1" id="KW-0812">Transmembrane</keyword>
<gene>
    <name evidence="2" type="ORF">DE4585_03412</name>
</gene>
<comment type="caution">
    <text evidence="2">The sequence shown here is derived from an EMBL/GenBank/DDBJ whole genome shotgun (WGS) entry which is preliminary data.</text>
</comment>
<accession>A0A4R8S3T9</accession>
<feature type="transmembrane region" description="Helical" evidence="1">
    <location>
        <begin position="40"/>
        <end position="59"/>
    </location>
</feature>
<feature type="transmembrane region" description="Helical" evidence="1">
    <location>
        <begin position="192"/>
        <end position="213"/>
    </location>
</feature>
<evidence type="ECO:0000256" key="1">
    <source>
        <dbReference type="SAM" id="Phobius"/>
    </source>
</evidence>
<sequence length="334" mass="37230">MQIRMIGLPWWARWVCTSALMSLVLGPLMLIIPAVDFSPVWAWAPIGMGVAIAGASIAYQEKAHRAYLAVLDSVSDSQRADVVKALWRRHIPADPVVLRWAIELGETLSKLRKDSSSLSTPVIWSAMALLQVYITHSFRTAAGWTLLAVLLMFAFMSEWFVSRRQERHIAVLRAAETGQPEDPGPLLERRDWLWLAVIAATLVMCAIGLTATYEREWPRRDCEQTHEAIMAVNERNWLTNGQLIVQGGPSVADYEVWSDQLQREADKMSSLDVAARVRHIADLSVQVTEVVRSAHAAAPTSSTAEVADREAAYQKLIVQMLDEVKAVKAFCWGG</sequence>
<dbReference type="EMBL" id="PECH01000008">
    <property type="protein sequence ID" value="TDZ79664.1"/>
    <property type="molecule type" value="Genomic_DNA"/>
</dbReference>
<dbReference type="Proteomes" id="UP000295117">
    <property type="component" value="Unassembled WGS sequence"/>
</dbReference>
<evidence type="ECO:0000313" key="3">
    <source>
        <dbReference type="Proteomes" id="UP000295117"/>
    </source>
</evidence>
<organism evidence="2 3">
    <name type="scientific">Mycobacteroides salmoniphilum</name>
    <dbReference type="NCBI Taxonomy" id="404941"/>
    <lineage>
        <taxon>Bacteria</taxon>
        <taxon>Bacillati</taxon>
        <taxon>Actinomycetota</taxon>
        <taxon>Actinomycetes</taxon>
        <taxon>Mycobacteriales</taxon>
        <taxon>Mycobacteriaceae</taxon>
        <taxon>Mycobacteroides</taxon>
    </lineage>
</organism>
<proteinExistence type="predicted"/>